<dbReference type="PANTHER" id="PTHR36844">
    <property type="entry name" value="PROTEASE PRSW"/>
    <property type="match status" value="1"/>
</dbReference>
<reference evidence="2" key="2">
    <citation type="journal article" date="2019" name="Genome Biol. Evol.">
        <title>Day and night: Metabolic profiles and evolutionary relationships of six axenic non-marine cyanobacteria.</title>
        <authorList>
            <person name="Will S.E."/>
            <person name="Henke P."/>
            <person name="Boedeker C."/>
            <person name="Huang S."/>
            <person name="Brinkmann H."/>
            <person name="Rohde M."/>
            <person name="Jarek M."/>
            <person name="Friedl T."/>
            <person name="Seufert S."/>
            <person name="Schumacher M."/>
            <person name="Overmann J."/>
            <person name="Neumann-Schaal M."/>
            <person name="Petersen J."/>
        </authorList>
    </citation>
    <scope>NUCLEOTIDE SEQUENCE [LARGE SCALE GENOMIC DNA]</scope>
    <source>
        <strain evidence="2">PCC 7102</strain>
    </source>
</reference>
<feature type="transmembrane region" description="Helical" evidence="1">
    <location>
        <begin position="343"/>
        <end position="367"/>
    </location>
</feature>
<dbReference type="AlphaFoldDB" id="A0A3S1APA8"/>
<evidence type="ECO:0000313" key="3">
    <source>
        <dbReference type="Proteomes" id="UP000271624"/>
    </source>
</evidence>
<reference evidence="2" key="1">
    <citation type="submission" date="2018-12" db="EMBL/GenBank/DDBJ databases">
        <authorList>
            <person name="Will S."/>
            <person name="Neumann-Schaal M."/>
            <person name="Henke P."/>
        </authorList>
    </citation>
    <scope>NUCLEOTIDE SEQUENCE</scope>
    <source>
        <strain evidence="2">PCC 7102</strain>
    </source>
</reference>
<evidence type="ECO:0008006" key="4">
    <source>
        <dbReference type="Google" id="ProtNLM"/>
    </source>
</evidence>
<feature type="transmembrane region" description="Helical" evidence="1">
    <location>
        <begin position="428"/>
        <end position="446"/>
    </location>
</feature>
<sequence length="511" mass="56397">MTPPNIIEQAKKGDPKAITSLLNRSFQAHGISVEALLQDNCLQVWLKSNQPPDQTSSVAFIRHGMTKLGASVIKTVKIYAWQGSENLPCWNAEFSLDNLNASQQEQELKQLASSGNVEAIAKILNTAFYKQNINIAKITIKDNCLQILLESSQTPNQSLSTAILRKELVRLKIQSIKTIKVYGRELQQEMPAWFQEFNVGEGKLTPIIPTSQAPANPEFLAMLRTFKFDSVVPFKDVLSGKLYNSNTVRLLLFFGLFPLGISLIARTSGLGLIAFILGIYYSSIWGVVLYDLLKPAAFSWGNTLRCSLFTAFIGIPILLFFQRVPPFTFLYSAIGQEALIPQLIGFILGVGVLEEACKALPVYLFLLRPGKLQDPFTSAFYGAMSGLGFAVAEGVQYSYKYAISLATGQSDFGFYVLINTIRFVSLPLYHAIWAGIFGYFIGLAAINPSRKGSILFIGLTISAVLHGSYNTFSSGLIGFAILGFSILLFVTYLNRSQQIVSEMEKAELEGF</sequence>
<keyword evidence="1" id="KW-0812">Transmembrane</keyword>
<dbReference type="Proteomes" id="UP000271624">
    <property type="component" value="Unassembled WGS sequence"/>
</dbReference>
<feature type="transmembrane region" description="Helical" evidence="1">
    <location>
        <begin position="304"/>
        <end position="323"/>
    </location>
</feature>
<keyword evidence="3" id="KW-1185">Reference proteome</keyword>
<dbReference type="InterPro" id="IPR026898">
    <property type="entry name" value="PrsW"/>
</dbReference>
<dbReference type="RefSeq" id="WP_127082204.1">
    <property type="nucleotide sequence ID" value="NZ_RSCL01000008.1"/>
</dbReference>
<dbReference type="Pfam" id="PF13367">
    <property type="entry name" value="PrsW-protease"/>
    <property type="match status" value="1"/>
</dbReference>
<feature type="transmembrane region" description="Helical" evidence="1">
    <location>
        <begin position="475"/>
        <end position="493"/>
    </location>
</feature>
<feature type="transmembrane region" description="Helical" evidence="1">
    <location>
        <begin position="248"/>
        <end position="265"/>
    </location>
</feature>
<feature type="transmembrane region" description="Helical" evidence="1">
    <location>
        <begin position="271"/>
        <end position="292"/>
    </location>
</feature>
<comment type="caution">
    <text evidence="2">The sequence shown here is derived from an EMBL/GenBank/DDBJ whole genome shotgun (WGS) entry which is preliminary data.</text>
</comment>
<proteinExistence type="predicted"/>
<keyword evidence="1" id="KW-1133">Transmembrane helix</keyword>
<dbReference type="EMBL" id="RSCL01000008">
    <property type="protein sequence ID" value="RUT05764.1"/>
    <property type="molecule type" value="Genomic_DNA"/>
</dbReference>
<feature type="transmembrane region" description="Helical" evidence="1">
    <location>
        <begin position="379"/>
        <end position="399"/>
    </location>
</feature>
<evidence type="ECO:0000256" key="1">
    <source>
        <dbReference type="SAM" id="Phobius"/>
    </source>
</evidence>
<evidence type="ECO:0000313" key="2">
    <source>
        <dbReference type="EMBL" id="RUT05764.1"/>
    </source>
</evidence>
<keyword evidence="1" id="KW-0472">Membrane</keyword>
<name>A0A3S1APA8_9CYAN</name>
<organism evidence="2 3">
    <name type="scientific">Dulcicalothrix desertica PCC 7102</name>
    <dbReference type="NCBI Taxonomy" id="232991"/>
    <lineage>
        <taxon>Bacteria</taxon>
        <taxon>Bacillati</taxon>
        <taxon>Cyanobacteriota</taxon>
        <taxon>Cyanophyceae</taxon>
        <taxon>Nostocales</taxon>
        <taxon>Calotrichaceae</taxon>
        <taxon>Dulcicalothrix</taxon>
    </lineage>
</organism>
<protein>
    <recommendedName>
        <fullName evidence="4">Protease PrsW</fullName>
    </recommendedName>
</protein>
<dbReference type="OrthoDB" id="490046at2"/>
<dbReference type="GO" id="GO:0008233">
    <property type="term" value="F:peptidase activity"/>
    <property type="evidence" value="ECO:0007669"/>
    <property type="project" value="InterPro"/>
</dbReference>
<dbReference type="PANTHER" id="PTHR36844:SF1">
    <property type="entry name" value="PROTEASE PRSW"/>
    <property type="match status" value="1"/>
</dbReference>
<accession>A0A3S1APA8</accession>
<gene>
    <name evidence="2" type="ORF">DSM106972_037710</name>
</gene>